<evidence type="ECO:0000313" key="2">
    <source>
        <dbReference type="Proteomes" id="UP001212997"/>
    </source>
</evidence>
<dbReference type="AlphaFoldDB" id="A0AAD5UZB3"/>
<keyword evidence="2" id="KW-1185">Reference proteome</keyword>
<protein>
    <recommendedName>
        <fullName evidence="3">DAZ-associated protein 2</fullName>
    </recommendedName>
</protein>
<comment type="caution">
    <text evidence="1">The sequence shown here is derived from an EMBL/GenBank/DDBJ whole genome shotgun (WGS) entry which is preliminary data.</text>
</comment>
<organism evidence="1 2">
    <name type="scientific">Meripilus lineatus</name>
    <dbReference type="NCBI Taxonomy" id="2056292"/>
    <lineage>
        <taxon>Eukaryota</taxon>
        <taxon>Fungi</taxon>
        <taxon>Dikarya</taxon>
        <taxon>Basidiomycota</taxon>
        <taxon>Agaricomycotina</taxon>
        <taxon>Agaricomycetes</taxon>
        <taxon>Polyporales</taxon>
        <taxon>Meripilaceae</taxon>
        <taxon>Meripilus</taxon>
    </lineage>
</organism>
<reference evidence="1" key="1">
    <citation type="submission" date="2022-07" db="EMBL/GenBank/DDBJ databases">
        <title>Genome Sequence of Physisporinus lineatus.</title>
        <authorList>
            <person name="Buettner E."/>
        </authorList>
    </citation>
    <scope>NUCLEOTIDE SEQUENCE</scope>
    <source>
        <strain evidence="1">VT162</strain>
    </source>
</reference>
<evidence type="ECO:0000313" key="1">
    <source>
        <dbReference type="EMBL" id="KAJ3478459.1"/>
    </source>
</evidence>
<gene>
    <name evidence="1" type="ORF">NLI96_g9741</name>
</gene>
<sequence>MSSFNSPDRATSAVVDQSIDISVQSGIIPAAVAATSATPPIPYVAPMGYSPGFYGQYPAAPAAKPGEAPLYYPQFYIAPMPALPPTHAPGQEGEPTAYPAPQFFPTFITPYAQPYPHTYMLPRPDGQIALAAPAPYAPYPQVYPKHVIAREANGDMPHAQVIDQSGRREMRLENGRMGEGLQQGAHGKST</sequence>
<name>A0AAD5UZB3_9APHY</name>
<evidence type="ECO:0008006" key="3">
    <source>
        <dbReference type="Google" id="ProtNLM"/>
    </source>
</evidence>
<accession>A0AAD5UZB3</accession>
<dbReference type="Proteomes" id="UP001212997">
    <property type="component" value="Unassembled WGS sequence"/>
</dbReference>
<proteinExistence type="predicted"/>
<dbReference type="EMBL" id="JANAWD010000509">
    <property type="protein sequence ID" value="KAJ3478459.1"/>
    <property type="molecule type" value="Genomic_DNA"/>
</dbReference>